<dbReference type="SUPFAM" id="SSF57903">
    <property type="entry name" value="FYVE/PHD zinc finger"/>
    <property type="match status" value="1"/>
</dbReference>
<evidence type="ECO:0000256" key="4">
    <source>
        <dbReference type="ARBA" id="ARBA00022553"/>
    </source>
</evidence>
<dbReference type="InterPro" id="IPR057053">
    <property type="entry name" value="MYND_ZMYND11_ZMYD8"/>
</dbReference>
<keyword evidence="9" id="KW-0156">Chromatin regulator</keyword>
<feature type="compositionally biased region" description="Polar residues" evidence="14">
    <location>
        <begin position="510"/>
        <end position="531"/>
    </location>
</feature>
<feature type="compositionally biased region" description="Basic residues" evidence="14">
    <location>
        <begin position="423"/>
        <end position="434"/>
    </location>
</feature>
<protein>
    <submittedName>
        <fullName evidence="20 21">Zinc finger MYND domain-containing protein 11 isoform X1</fullName>
    </submittedName>
</protein>
<evidence type="ECO:0000256" key="11">
    <source>
        <dbReference type="ARBA" id="ARBA00023242"/>
    </source>
</evidence>
<dbReference type="RefSeq" id="XP_005089956.1">
    <property type="nucleotide sequence ID" value="XM_005089899.3"/>
</dbReference>
<dbReference type="PROSITE" id="PS50014">
    <property type="entry name" value="BROMODOMAIN_2"/>
    <property type="match status" value="1"/>
</dbReference>
<dbReference type="Pfam" id="PF21524">
    <property type="entry name" value="SAMD1_WH"/>
    <property type="match status" value="1"/>
</dbReference>
<dbReference type="Gene3D" id="6.10.140.2220">
    <property type="match status" value="1"/>
</dbReference>
<evidence type="ECO:0000256" key="14">
    <source>
        <dbReference type="SAM" id="MobiDB-lite"/>
    </source>
</evidence>
<dbReference type="InterPro" id="IPR011011">
    <property type="entry name" value="Znf_FYVE_PHD"/>
</dbReference>
<keyword evidence="8" id="KW-0832">Ubl conjugation</keyword>
<evidence type="ECO:0000256" key="1">
    <source>
        <dbReference type="ARBA" id="ARBA00004123"/>
    </source>
</evidence>
<dbReference type="InterPro" id="IPR048589">
    <property type="entry name" value="SAMD1-like_WH"/>
</dbReference>
<dbReference type="Gene3D" id="1.20.920.10">
    <property type="entry name" value="Bromodomain-like"/>
    <property type="match status" value="1"/>
</dbReference>
<dbReference type="Gene3D" id="3.30.40.10">
    <property type="entry name" value="Zinc/RING finger domain, C3HC4 (zinc finger)"/>
    <property type="match status" value="1"/>
</dbReference>
<dbReference type="PROSITE" id="PS52014">
    <property type="entry name" value="SAMD1_WH"/>
    <property type="match status" value="1"/>
</dbReference>
<keyword evidence="5" id="KW-0479">Metal-binding</keyword>
<feature type="compositionally biased region" description="Acidic residues" evidence="14">
    <location>
        <begin position="375"/>
        <end position="390"/>
    </location>
</feature>
<name>A0ABM1A110_APLCA</name>
<dbReference type="PANTHER" id="PTHR46379">
    <property type="entry name" value="ZINC FINGER MYND DOMAIN-CONTAINING"/>
    <property type="match status" value="1"/>
</dbReference>
<dbReference type="SMART" id="SM00293">
    <property type="entry name" value="PWWP"/>
    <property type="match status" value="1"/>
</dbReference>
<evidence type="ECO:0000259" key="18">
    <source>
        <dbReference type="PROSITE" id="PS52014"/>
    </source>
</evidence>
<keyword evidence="2" id="KW-0678">Repressor</keyword>
<evidence type="ECO:0000313" key="20">
    <source>
        <dbReference type="RefSeq" id="XP_005089956.1"/>
    </source>
</evidence>
<dbReference type="GeneID" id="101852522"/>
<dbReference type="SUPFAM" id="SSF144232">
    <property type="entry name" value="HIT/MYND zinc finger-like"/>
    <property type="match status" value="1"/>
</dbReference>
<proteinExistence type="predicted"/>
<dbReference type="InterPro" id="IPR001487">
    <property type="entry name" value="Bromodomain"/>
</dbReference>
<evidence type="ECO:0000256" key="3">
    <source>
        <dbReference type="ARBA" id="ARBA00022499"/>
    </source>
</evidence>
<keyword evidence="4" id="KW-0597">Phosphoprotein</keyword>
<dbReference type="InterPro" id="IPR001965">
    <property type="entry name" value="Znf_PHD"/>
</dbReference>
<evidence type="ECO:0000256" key="13">
    <source>
        <dbReference type="PROSITE-ProRule" id="PRU00134"/>
    </source>
</evidence>
<dbReference type="PROSITE" id="PS01360">
    <property type="entry name" value="ZF_MYND_1"/>
    <property type="match status" value="1"/>
</dbReference>
<dbReference type="CDD" id="cd20159">
    <property type="entry name" value="PWWP_BS69"/>
    <property type="match status" value="1"/>
</dbReference>
<evidence type="ECO:0000313" key="19">
    <source>
        <dbReference type="Proteomes" id="UP000694888"/>
    </source>
</evidence>
<gene>
    <name evidence="20 21" type="primary">LOC101852522</name>
</gene>
<keyword evidence="3" id="KW-1017">Isopeptide bond</keyword>
<dbReference type="CDD" id="cd15537">
    <property type="entry name" value="PHD_BS69"/>
    <property type="match status" value="1"/>
</dbReference>
<feature type="domain" description="SAMD1-like winged helix (WH)" evidence="18">
    <location>
        <begin position="6"/>
        <end position="82"/>
    </location>
</feature>
<keyword evidence="19" id="KW-1185">Reference proteome</keyword>
<organism evidence="19 21">
    <name type="scientific">Aplysia californica</name>
    <name type="common">California sea hare</name>
    <dbReference type="NCBI Taxonomy" id="6500"/>
    <lineage>
        <taxon>Eukaryota</taxon>
        <taxon>Metazoa</taxon>
        <taxon>Spiralia</taxon>
        <taxon>Lophotrochozoa</taxon>
        <taxon>Mollusca</taxon>
        <taxon>Gastropoda</taxon>
        <taxon>Heterobranchia</taxon>
        <taxon>Euthyneura</taxon>
        <taxon>Tectipleura</taxon>
        <taxon>Aplysiida</taxon>
        <taxon>Aplysioidea</taxon>
        <taxon>Aplysiidae</taxon>
        <taxon>Aplysia</taxon>
    </lineage>
</organism>
<dbReference type="SMART" id="SM00249">
    <property type="entry name" value="PHD"/>
    <property type="match status" value="1"/>
</dbReference>
<evidence type="ECO:0000256" key="7">
    <source>
        <dbReference type="ARBA" id="ARBA00022833"/>
    </source>
</evidence>
<keyword evidence="11" id="KW-0539">Nucleus</keyword>
<evidence type="ECO:0000259" key="16">
    <source>
        <dbReference type="PROSITE" id="PS50812"/>
    </source>
</evidence>
<dbReference type="PANTHER" id="PTHR46379:SF1">
    <property type="entry name" value="ZINC FINGER MYND DOMAIN-CONTAINING PROTEIN 11"/>
    <property type="match status" value="1"/>
</dbReference>
<dbReference type="PROSITE" id="PS50812">
    <property type="entry name" value="PWWP"/>
    <property type="match status" value="1"/>
</dbReference>
<dbReference type="InterPro" id="IPR000313">
    <property type="entry name" value="PWWP_dom"/>
</dbReference>
<keyword evidence="10 12" id="KW-0103">Bromodomain</keyword>
<dbReference type="InterPro" id="IPR002893">
    <property type="entry name" value="Znf_MYND"/>
</dbReference>
<sequence length="703" mass="81792">MAPSVRRRHTPVNYAKQLLSAIQSIRQQKQIPNFDRISRFLQRYTDITPRRCKEHLNNAVSDGFIVEYTALGVKGQRTGLEQEGYRSTQDGDEEEQDDGHDWYCFECHSPGEVYECSDCFRVYHQGCTREDTTGEAFVCSVCRDKEASKKKNKMKKKMLNTLLSYTILRLREKTRELHKIGLKANAEDFKRFVYRRMDLNRMEQKVQASRYKCLEEFHADARTILHNCTLVYGDEKGGMTDLAVVMVKDCKYDLDEIELCPNCYYMSNAKPEDWFSQPCNPPHELVYAKQKGYSYWPAKVVKDLGGKSDVRFFGGWHQRAVIPAEYIKPITTDLKAMTIKRTAGFTKAVKELKRHQEILEERERELEATNGKGLDEEEEEEEDEEDEEEMGEQKEEAEGEQEDGSEKHTEESLEEEEEEVIRKHSPKKAVRKKRDSYENRSKKSQKRKREDVEDEEEEEDDFENREVTSTSVEKNARKRQRNSAKYNSQDELHTVTSSMDKVANSPPVPMTTTASQTLSLSYEVASVQTDPMVTDTEQDKGSSTEAPASGQQSEAADSSAMEERMAEAMAQLTRRLEEKFEEDKKDALKELSQRLEEDFGKDKQQAVERTIASMKLEVEKARKQGEENTREQYMEEMKKLAAKHKEAISQAKKQQWCQSCEKEAIYHCCWNTSYCSTKCQQVHWHKEHKRVCRRKRPETSSNH</sequence>
<feature type="domain" description="MYND-type" evidence="17">
    <location>
        <begin position="657"/>
        <end position="692"/>
    </location>
</feature>
<dbReference type="Gene3D" id="2.30.30.140">
    <property type="match status" value="1"/>
</dbReference>
<evidence type="ECO:0000256" key="9">
    <source>
        <dbReference type="ARBA" id="ARBA00022853"/>
    </source>
</evidence>
<evidence type="ECO:0000256" key="6">
    <source>
        <dbReference type="ARBA" id="ARBA00022771"/>
    </source>
</evidence>
<dbReference type="SUPFAM" id="SSF47370">
    <property type="entry name" value="Bromodomain"/>
    <property type="match status" value="1"/>
</dbReference>
<dbReference type="PROSITE" id="PS50865">
    <property type="entry name" value="ZF_MYND_2"/>
    <property type="match status" value="1"/>
</dbReference>
<dbReference type="InterPro" id="IPR047268">
    <property type="entry name" value="PWWP_BS69"/>
</dbReference>
<evidence type="ECO:0000256" key="10">
    <source>
        <dbReference type="ARBA" id="ARBA00023117"/>
    </source>
</evidence>
<dbReference type="InterPro" id="IPR036427">
    <property type="entry name" value="Bromodomain-like_sf"/>
</dbReference>
<feature type="domain" description="Bromo" evidence="15">
    <location>
        <begin position="169"/>
        <end position="239"/>
    </location>
</feature>
<evidence type="ECO:0000259" key="15">
    <source>
        <dbReference type="PROSITE" id="PS50014"/>
    </source>
</evidence>
<feature type="domain" description="PWWP" evidence="16">
    <location>
        <begin position="282"/>
        <end position="333"/>
    </location>
</feature>
<dbReference type="SUPFAM" id="SSF63748">
    <property type="entry name" value="Tudor/PWWP/MBT"/>
    <property type="match status" value="1"/>
</dbReference>
<dbReference type="Pfam" id="PF00439">
    <property type="entry name" value="Bromodomain"/>
    <property type="match status" value="1"/>
</dbReference>
<keyword evidence="6 13" id="KW-0863">Zinc-finger</keyword>
<evidence type="ECO:0000256" key="2">
    <source>
        <dbReference type="ARBA" id="ARBA00022491"/>
    </source>
</evidence>
<evidence type="ECO:0000256" key="12">
    <source>
        <dbReference type="PROSITE-ProRule" id="PRU00035"/>
    </source>
</evidence>
<dbReference type="Pfam" id="PF24324">
    <property type="entry name" value="MYND_ZMYND11_ZMYD8"/>
    <property type="match status" value="1"/>
</dbReference>
<evidence type="ECO:0000259" key="17">
    <source>
        <dbReference type="PROSITE" id="PS50865"/>
    </source>
</evidence>
<dbReference type="RefSeq" id="XP_012938642.1">
    <property type="nucleotide sequence ID" value="XM_013083188.2"/>
</dbReference>
<comment type="subcellular location">
    <subcellularLocation>
        <location evidence="1">Nucleus</location>
    </subcellularLocation>
</comment>
<feature type="compositionally biased region" description="Acidic residues" evidence="14">
    <location>
        <begin position="452"/>
        <end position="463"/>
    </location>
</feature>
<evidence type="ECO:0000256" key="5">
    <source>
        <dbReference type="ARBA" id="ARBA00022723"/>
    </source>
</evidence>
<reference evidence="20 21" key="1">
    <citation type="submission" date="2025-05" db="UniProtKB">
        <authorList>
            <consortium name="RefSeq"/>
        </authorList>
    </citation>
    <scope>IDENTIFICATION</scope>
</reference>
<feature type="compositionally biased region" description="Basic and acidic residues" evidence="14">
    <location>
        <begin position="574"/>
        <end position="585"/>
    </location>
</feature>
<keyword evidence="7" id="KW-0862">Zinc</keyword>
<dbReference type="InterPro" id="IPR047269">
    <property type="entry name" value="ZMY11"/>
</dbReference>
<evidence type="ECO:0000256" key="8">
    <source>
        <dbReference type="ARBA" id="ARBA00022843"/>
    </source>
</evidence>
<dbReference type="InterPro" id="IPR013083">
    <property type="entry name" value="Znf_RING/FYVE/PHD"/>
</dbReference>
<accession>A0ABM1A110</accession>
<dbReference type="SMART" id="SM00297">
    <property type="entry name" value="BROMO"/>
    <property type="match status" value="1"/>
</dbReference>
<evidence type="ECO:0000313" key="21">
    <source>
        <dbReference type="RefSeq" id="XP_012938642.1"/>
    </source>
</evidence>
<feature type="region of interest" description="Disordered" evidence="14">
    <location>
        <begin position="360"/>
        <end position="585"/>
    </location>
</feature>
<dbReference type="Proteomes" id="UP000694888">
    <property type="component" value="Unplaced"/>
</dbReference>